<gene>
    <name evidence="3" type="ORF">A3J48_00705</name>
</gene>
<keyword evidence="2" id="KW-0812">Transmembrane</keyword>
<evidence type="ECO:0000256" key="1">
    <source>
        <dbReference type="ARBA" id="ARBA00022481"/>
    </source>
</evidence>
<dbReference type="SUPFAM" id="SSF54523">
    <property type="entry name" value="Pili subunits"/>
    <property type="match status" value="1"/>
</dbReference>
<dbReference type="PANTHER" id="PTHR30093">
    <property type="entry name" value="GENERAL SECRETION PATHWAY PROTEIN G"/>
    <property type="match status" value="1"/>
</dbReference>
<reference evidence="3 4" key="1">
    <citation type="journal article" date="2016" name="Nat. Commun.">
        <title>Thousands of microbial genomes shed light on interconnected biogeochemical processes in an aquifer system.</title>
        <authorList>
            <person name="Anantharaman K."/>
            <person name="Brown C.T."/>
            <person name="Hug L.A."/>
            <person name="Sharon I."/>
            <person name="Castelle C.J."/>
            <person name="Probst A.J."/>
            <person name="Thomas B.C."/>
            <person name="Singh A."/>
            <person name="Wilkins M.J."/>
            <person name="Karaoz U."/>
            <person name="Brodie E.L."/>
            <person name="Williams K.H."/>
            <person name="Hubbard S.S."/>
            <person name="Banfield J.F."/>
        </authorList>
    </citation>
    <scope>NUCLEOTIDE SEQUENCE [LARGE SCALE GENOMIC DNA]</scope>
</reference>
<dbReference type="GO" id="GO:0015628">
    <property type="term" value="P:protein secretion by the type II secretion system"/>
    <property type="evidence" value="ECO:0007669"/>
    <property type="project" value="InterPro"/>
</dbReference>
<keyword evidence="2" id="KW-0472">Membrane</keyword>
<dbReference type="NCBIfam" id="TIGR02532">
    <property type="entry name" value="IV_pilin_GFxxxE"/>
    <property type="match status" value="1"/>
</dbReference>
<dbReference type="InterPro" id="IPR045584">
    <property type="entry name" value="Pilin-like"/>
</dbReference>
<dbReference type="AlphaFoldDB" id="A0A1F5P8D1"/>
<keyword evidence="2" id="KW-1133">Transmembrane helix</keyword>
<evidence type="ECO:0000313" key="4">
    <source>
        <dbReference type="Proteomes" id="UP000176786"/>
    </source>
</evidence>
<dbReference type="Gene3D" id="3.30.700.10">
    <property type="entry name" value="Glycoprotein, Type 4 Pilin"/>
    <property type="match status" value="1"/>
</dbReference>
<organism evidence="3 4">
    <name type="scientific">Candidatus Doudnabacteria bacterium RIFCSPHIGHO2_02_FULL_46_11</name>
    <dbReference type="NCBI Taxonomy" id="1817832"/>
    <lineage>
        <taxon>Bacteria</taxon>
        <taxon>Candidatus Doudnaibacteriota</taxon>
    </lineage>
</organism>
<comment type="caution">
    <text evidence="3">The sequence shown here is derived from an EMBL/GenBank/DDBJ whole genome shotgun (WGS) entry which is preliminary data.</text>
</comment>
<dbReference type="InterPro" id="IPR000983">
    <property type="entry name" value="Bac_GSPG_pilin"/>
</dbReference>
<accession>A0A1F5P8D1</accession>
<evidence type="ECO:0008006" key="5">
    <source>
        <dbReference type="Google" id="ProtNLM"/>
    </source>
</evidence>
<dbReference type="Proteomes" id="UP000176786">
    <property type="component" value="Unassembled WGS sequence"/>
</dbReference>
<dbReference type="Pfam" id="PF07963">
    <property type="entry name" value="N_methyl"/>
    <property type="match status" value="1"/>
</dbReference>
<dbReference type="GO" id="GO:0015627">
    <property type="term" value="C:type II protein secretion system complex"/>
    <property type="evidence" value="ECO:0007669"/>
    <property type="project" value="InterPro"/>
</dbReference>
<evidence type="ECO:0000256" key="2">
    <source>
        <dbReference type="SAM" id="Phobius"/>
    </source>
</evidence>
<dbReference type="EMBL" id="MFES01000006">
    <property type="protein sequence ID" value="OGE86163.1"/>
    <property type="molecule type" value="Genomic_DNA"/>
</dbReference>
<keyword evidence="1" id="KW-0488">Methylation</keyword>
<protein>
    <recommendedName>
        <fullName evidence="5">Type II secretion system protein GspG C-terminal domain-containing protein</fullName>
    </recommendedName>
</protein>
<dbReference type="PRINTS" id="PR00813">
    <property type="entry name" value="BCTERIALGSPG"/>
</dbReference>
<dbReference type="InterPro" id="IPR012902">
    <property type="entry name" value="N_methyl_site"/>
</dbReference>
<dbReference type="PROSITE" id="PS00409">
    <property type="entry name" value="PROKAR_NTER_METHYL"/>
    <property type="match status" value="1"/>
</dbReference>
<evidence type="ECO:0000313" key="3">
    <source>
        <dbReference type="EMBL" id="OGE86163.1"/>
    </source>
</evidence>
<feature type="transmembrane region" description="Helical" evidence="2">
    <location>
        <begin position="12"/>
        <end position="33"/>
    </location>
</feature>
<dbReference type="STRING" id="1817832.A3J48_00705"/>
<sequence>MRFNRNKKGFTLVELLVVIAIIGLLASVVIVSVNSARQKARDSRRTSDAKGVQTAVELFRDGNDGNAPTTAAVWTDLVPTYLPNQPADPGNNAYVYVNAGDDETYSFEFVTEADGSLGDAGAKCATSTQIIDDSAAAGGDDDCSNNEG</sequence>
<proteinExistence type="predicted"/>
<name>A0A1F5P8D1_9BACT</name>